<reference evidence="3 4" key="1">
    <citation type="submission" date="2020-02" db="EMBL/GenBank/DDBJ databases">
        <authorList>
            <person name="Ma Q."/>
            <person name="Huang Y."/>
            <person name="Song X."/>
            <person name="Pei D."/>
        </authorList>
    </citation>
    <scope>NUCLEOTIDE SEQUENCE [LARGE SCALE GENOMIC DNA]</scope>
    <source>
        <strain evidence="3">Sxm20200214</strain>
        <tissue evidence="3">Leaf</tissue>
    </source>
</reference>
<organism evidence="3 4">
    <name type="scientific">Brassica carinata</name>
    <name type="common">Ethiopian mustard</name>
    <name type="synonym">Abyssinian cabbage</name>
    <dbReference type="NCBI Taxonomy" id="52824"/>
    <lineage>
        <taxon>Eukaryota</taxon>
        <taxon>Viridiplantae</taxon>
        <taxon>Streptophyta</taxon>
        <taxon>Embryophyta</taxon>
        <taxon>Tracheophyta</taxon>
        <taxon>Spermatophyta</taxon>
        <taxon>Magnoliopsida</taxon>
        <taxon>eudicotyledons</taxon>
        <taxon>Gunneridae</taxon>
        <taxon>Pentapetalae</taxon>
        <taxon>rosids</taxon>
        <taxon>malvids</taxon>
        <taxon>Brassicales</taxon>
        <taxon>Brassicaceae</taxon>
        <taxon>Brassiceae</taxon>
        <taxon>Brassica</taxon>
    </lineage>
</organism>
<dbReference type="InterPro" id="IPR023346">
    <property type="entry name" value="Lysozyme-like_dom_sf"/>
</dbReference>
<evidence type="ECO:0000313" key="3">
    <source>
        <dbReference type="EMBL" id="KAG2302736.1"/>
    </source>
</evidence>
<dbReference type="Gene3D" id="3.30.20.10">
    <property type="entry name" value="Endochitinase, domain 2"/>
    <property type="match status" value="1"/>
</dbReference>
<dbReference type="Gene3D" id="1.10.530.10">
    <property type="match status" value="1"/>
</dbReference>
<evidence type="ECO:0000256" key="1">
    <source>
        <dbReference type="SAM" id="SignalP"/>
    </source>
</evidence>
<feature type="chain" id="PRO_5036450732" description="Glycoside hydrolase family 19 catalytic domain-containing protein" evidence="1">
    <location>
        <begin position="27"/>
        <end position="207"/>
    </location>
</feature>
<dbReference type="Proteomes" id="UP000886595">
    <property type="component" value="Unassembled WGS sequence"/>
</dbReference>
<dbReference type="PANTHER" id="PTHR22595:SF208">
    <property type="entry name" value="CHITINASE-LIKE PROTEIN 1"/>
    <property type="match status" value="1"/>
</dbReference>
<proteinExistence type="predicted"/>
<dbReference type="PANTHER" id="PTHR22595">
    <property type="entry name" value="CHITINASE-RELATED"/>
    <property type="match status" value="1"/>
</dbReference>
<dbReference type="AlphaFoldDB" id="A0A8X7V7N0"/>
<protein>
    <recommendedName>
        <fullName evidence="2">Glycoside hydrolase family 19 catalytic domain-containing protein</fullName>
    </recommendedName>
</protein>
<dbReference type="CDD" id="cd00325">
    <property type="entry name" value="chitinase_GH19"/>
    <property type="match status" value="1"/>
</dbReference>
<dbReference type="GO" id="GO:0004568">
    <property type="term" value="F:chitinase activity"/>
    <property type="evidence" value="ECO:0007669"/>
    <property type="project" value="InterPro"/>
</dbReference>
<feature type="signal peptide" evidence="1">
    <location>
        <begin position="1"/>
        <end position="26"/>
    </location>
</feature>
<dbReference type="Pfam" id="PF00182">
    <property type="entry name" value="Glyco_hydro_19"/>
    <property type="match status" value="1"/>
</dbReference>
<keyword evidence="1" id="KW-0732">Signal</keyword>
<comment type="caution">
    <text evidence="3">The sequence shown here is derived from an EMBL/GenBank/DDBJ whole genome shotgun (WGS) entry which is preliminary data.</text>
</comment>
<dbReference type="GO" id="GO:0016998">
    <property type="term" value="P:cell wall macromolecule catabolic process"/>
    <property type="evidence" value="ECO:0007669"/>
    <property type="project" value="InterPro"/>
</dbReference>
<dbReference type="InterPro" id="IPR000726">
    <property type="entry name" value="Glyco_hydro_19_cat"/>
</dbReference>
<gene>
    <name evidence="3" type="ORF">Bca52824_031387</name>
</gene>
<accession>A0A8X7V7N0</accession>
<sequence length="207" mass="23101">MVTIRSVSVFILVLLAVSTLALVANGKDKTIKVKKVKGKKVCTQGWECVWLSEYCWNETISDYFQVYQFEQLFAKRNTLIAHAVGFWDYQTFITAAALYEPLGFGTTGGKLMGQKEMAAFLASLAMSPEKPPDDAMRIKNGAYGVATGGPLAWGLCYNREISPMQSYCDESWKYKYPCSPGAEYYGRGALPIYWYEGTSTTVQLGKH</sequence>
<dbReference type="GO" id="GO:0006032">
    <property type="term" value="P:chitin catabolic process"/>
    <property type="evidence" value="ECO:0007669"/>
    <property type="project" value="InterPro"/>
</dbReference>
<evidence type="ECO:0000259" key="2">
    <source>
        <dbReference type="Pfam" id="PF00182"/>
    </source>
</evidence>
<dbReference type="OrthoDB" id="5985073at2759"/>
<feature type="domain" description="Glycoside hydrolase family 19 catalytic" evidence="2">
    <location>
        <begin position="68"/>
        <end position="194"/>
    </location>
</feature>
<dbReference type="SUPFAM" id="SSF53955">
    <property type="entry name" value="Lysozyme-like"/>
    <property type="match status" value="1"/>
</dbReference>
<evidence type="ECO:0000313" key="4">
    <source>
        <dbReference type="Proteomes" id="UP000886595"/>
    </source>
</evidence>
<dbReference type="EMBL" id="JAAMPC010000007">
    <property type="protein sequence ID" value="KAG2302736.1"/>
    <property type="molecule type" value="Genomic_DNA"/>
</dbReference>
<name>A0A8X7V7N0_BRACI</name>
<keyword evidence="4" id="KW-1185">Reference proteome</keyword>